<organism evidence="2 3">
    <name type="scientific">Arachis hypogaea</name>
    <name type="common">Peanut</name>
    <dbReference type="NCBI Taxonomy" id="3818"/>
    <lineage>
        <taxon>Eukaryota</taxon>
        <taxon>Viridiplantae</taxon>
        <taxon>Streptophyta</taxon>
        <taxon>Embryophyta</taxon>
        <taxon>Tracheophyta</taxon>
        <taxon>Spermatophyta</taxon>
        <taxon>Magnoliopsida</taxon>
        <taxon>eudicotyledons</taxon>
        <taxon>Gunneridae</taxon>
        <taxon>Pentapetalae</taxon>
        <taxon>rosids</taxon>
        <taxon>fabids</taxon>
        <taxon>Fabales</taxon>
        <taxon>Fabaceae</taxon>
        <taxon>Papilionoideae</taxon>
        <taxon>50 kb inversion clade</taxon>
        <taxon>dalbergioids sensu lato</taxon>
        <taxon>Dalbergieae</taxon>
        <taxon>Pterocarpus clade</taxon>
        <taxon>Arachis</taxon>
    </lineage>
</organism>
<proteinExistence type="predicted"/>
<sequence length="169" mass="18711">MIELYVEFEQHTGLDVVGEEVNIDEFEDINWEEDNNDSEENFEANYEIKEKGETGKEKGKDGEMEKEREKRKDALAPEGLASTVAHYYRCVAVAVEPKSKRERGRRKGSSWVREEGVSSPFILAAAAAPLTPKEDALLSLETNDGAAAVLLPLPLEADAEAAASSVRRN</sequence>
<comment type="caution">
    <text evidence="2">The sequence shown here is derived from an EMBL/GenBank/DDBJ whole genome shotgun (WGS) entry which is preliminary data.</text>
</comment>
<feature type="region of interest" description="Disordered" evidence="1">
    <location>
        <begin position="31"/>
        <end position="77"/>
    </location>
</feature>
<evidence type="ECO:0000313" key="3">
    <source>
        <dbReference type="Proteomes" id="UP000289738"/>
    </source>
</evidence>
<reference evidence="2 3" key="1">
    <citation type="submission" date="2019-01" db="EMBL/GenBank/DDBJ databases">
        <title>Sequencing of cultivated peanut Arachis hypogaea provides insights into genome evolution and oil improvement.</title>
        <authorList>
            <person name="Chen X."/>
        </authorList>
    </citation>
    <scope>NUCLEOTIDE SEQUENCE [LARGE SCALE GENOMIC DNA]</scope>
    <source>
        <strain evidence="3">cv. Fuhuasheng</strain>
        <tissue evidence="2">Leaves</tissue>
    </source>
</reference>
<evidence type="ECO:0000313" key="2">
    <source>
        <dbReference type="EMBL" id="RYR66256.1"/>
    </source>
</evidence>
<dbReference type="Proteomes" id="UP000289738">
    <property type="component" value="Chromosome A03"/>
</dbReference>
<gene>
    <name evidence="2" type="ORF">Ahy_A03g012240</name>
</gene>
<name>A0A445DSV1_ARAHY</name>
<protein>
    <submittedName>
        <fullName evidence="2">Uncharacterized protein</fullName>
    </submittedName>
</protein>
<keyword evidence="3" id="KW-1185">Reference proteome</keyword>
<evidence type="ECO:0000256" key="1">
    <source>
        <dbReference type="SAM" id="MobiDB-lite"/>
    </source>
</evidence>
<feature type="compositionally biased region" description="Basic and acidic residues" evidence="1">
    <location>
        <begin position="46"/>
        <end position="75"/>
    </location>
</feature>
<dbReference type="EMBL" id="SDMP01000003">
    <property type="protein sequence ID" value="RYR66256.1"/>
    <property type="molecule type" value="Genomic_DNA"/>
</dbReference>
<accession>A0A445DSV1</accession>
<dbReference type="AlphaFoldDB" id="A0A445DSV1"/>
<feature type="compositionally biased region" description="Acidic residues" evidence="1">
    <location>
        <begin position="31"/>
        <end position="42"/>
    </location>
</feature>